<comment type="subcellular location">
    <subcellularLocation>
        <location evidence="1">Membrane</location>
        <topology evidence="1">Multi-pass membrane protein</topology>
    </subcellularLocation>
</comment>
<name>A0A0S8K308_UNCW3</name>
<feature type="transmembrane region" description="Helical" evidence="5">
    <location>
        <begin position="166"/>
        <end position="187"/>
    </location>
</feature>
<gene>
    <name evidence="6" type="ORF">AMJ74_00710</name>
</gene>
<keyword evidence="3 5" id="KW-1133">Transmembrane helix</keyword>
<feature type="transmembrane region" description="Helical" evidence="5">
    <location>
        <begin position="244"/>
        <end position="262"/>
    </location>
</feature>
<dbReference type="PANTHER" id="PTHR43359">
    <property type="entry name" value="FORMATE HYDROGENLYASE SUBUNIT 4"/>
    <property type="match status" value="1"/>
</dbReference>
<evidence type="ECO:0008006" key="8">
    <source>
        <dbReference type="Google" id="ProtNLM"/>
    </source>
</evidence>
<dbReference type="Proteomes" id="UP000050975">
    <property type="component" value="Unassembled WGS sequence"/>
</dbReference>
<reference evidence="6 7" key="1">
    <citation type="journal article" date="2015" name="Microbiome">
        <title>Genomic resolution of linkages in carbon, nitrogen, and sulfur cycling among widespread estuary sediment bacteria.</title>
        <authorList>
            <person name="Baker B.J."/>
            <person name="Lazar C.S."/>
            <person name="Teske A.P."/>
            <person name="Dick G.J."/>
        </authorList>
    </citation>
    <scope>NUCLEOTIDE SEQUENCE [LARGE SCALE GENOMIC DNA]</scope>
    <source>
        <strain evidence="6">SM1_77</strain>
    </source>
</reference>
<evidence type="ECO:0000313" key="6">
    <source>
        <dbReference type="EMBL" id="KPL15795.1"/>
    </source>
</evidence>
<evidence type="ECO:0000313" key="7">
    <source>
        <dbReference type="Proteomes" id="UP000050975"/>
    </source>
</evidence>
<feature type="transmembrane region" description="Helical" evidence="5">
    <location>
        <begin position="6"/>
        <end position="24"/>
    </location>
</feature>
<dbReference type="EMBL" id="LJVE01000005">
    <property type="protein sequence ID" value="KPL15795.1"/>
    <property type="molecule type" value="Genomic_DNA"/>
</dbReference>
<dbReference type="AlphaFoldDB" id="A0A0S8K308"/>
<keyword evidence="4 5" id="KW-0472">Membrane</keyword>
<dbReference type="PANTHER" id="PTHR43359:SF1">
    <property type="entry name" value="FORMATE HYDROGENLYASE SUBUNIT 4-RELATED"/>
    <property type="match status" value="1"/>
</dbReference>
<accession>A0A0S8K308</accession>
<dbReference type="Pfam" id="PF00146">
    <property type="entry name" value="NADHdh"/>
    <property type="match status" value="1"/>
</dbReference>
<keyword evidence="2 5" id="KW-0812">Transmembrane</keyword>
<evidence type="ECO:0000256" key="4">
    <source>
        <dbReference type="ARBA" id="ARBA00023136"/>
    </source>
</evidence>
<evidence type="ECO:0000256" key="1">
    <source>
        <dbReference type="ARBA" id="ARBA00004141"/>
    </source>
</evidence>
<protein>
    <recommendedName>
        <fullName evidence="8">NADH dehydrogenase</fullName>
    </recommendedName>
</protein>
<evidence type="ECO:0000256" key="2">
    <source>
        <dbReference type="ARBA" id="ARBA00022692"/>
    </source>
</evidence>
<organism evidence="6 7">
    <name type="scientific">candidate division WOR_3 bacterium SM1_77</name>
    <dbReference type="NCBI Taxonomy" id="1703778"/>
    <lineage>
        <taxon>Bacteria</taxon>
        <taxon>Bacteria division WOR-3</taxon>
    </lineage>
</organism>
<feature type="transmembrane region" description="Helical" evidence="5">
    <location>
        <begin position="59"/>
        <end position="79"/>
    </location>
</feature>
<dbReference type="GO" id="GO:0005886">
    <property type="term" value="C:plasma membrane"/>
    <property type="evidence" value="ECO:0007669"/>
    <property type="project" value="TreeGrafter"/>
</dbReference>
<dbReference type="InterPro" id="IPR001694">
    <property type="entry name" value="NADH_UbQ_OxRdtase_su1/FPO"/>
</dbReference>
<feature type="transmembrane region" description="Helical" evidence="5">
    <location>
        <begin position="127"/>
        <end position="146"/>
    </location>
</feature>
<dbReference type="InterPro" id="IPR052561">
    <property type="entry name" value="ComplexI_Subunit1"/>
</dbReference>
<sequence length="296" mass="32634">MGAAAYILTPIIGLIVGIFFMGLFRIMMARIHWRYGPPLTQPIIDIIKLLFQKSVSHGIIFELGLFFSLAGSVVTLYFVPIGNICPLKISGGLLVVLYLMLIAPMGIALSGGGGANPNISIGISRKMLLALSYEVPFLLIILTLMVHYRTISLVDLVNFQRTSGWAIISLPIAGIAYLLILPAMLGIRPFEIAEAPQEIASGLKVEYSGKLLALYYIEHAFRRFLVIALFVNLFLGGAGEPFTFLLKMLIVFVLGVFVNAVFPRFRIEQAIRFNWTWPTILALAGLIITYMWGGHG</sequence>
<feature type="transmembrane region" description="Helical" evidence="5">
    <location>
        <begin position="274"/>
        <end position="293"/>
    </location>
</feature>
<comment type="caution">
    <text evidence="6">The sequence shown here is derived from an EMBL/GenBank/DDBJ whole genome shotgun (WGS) entry which is preliminary data.</text>
</comment>
<evidence type="ECO:0000256" key="5">
    <source>
        <dbReference type="SAM" id="Phobius"/>
    </source>
</evidence>
<feature type="transmembrane region" description="Helical" evidence="5">
    <location>
        <begin position="91"/>
        <end position="115"/>
    </location>
</feature>
<evidence type="ECO:0000256" key="3">
    <source>
        <dbReference type="ARBA" id="ARBA00022989"/>
    </source>
</evidence>
<proteinExistence type="predicted"/>
<feature type="transmembrane region" description="Helical" evidence="5">
    <location>
        <begin position="220"/>
        <end position="238"/>
    </location>
</feature>